<dbReference type="EMBL" id="KN838675">
    <property type="protein sequence ID" value="KIJ98169.1"/>
    <property type="molecule type" value="Genomic_DNA"/>
</dbReference>
<evidence type="ECO:0000313" key="3">
    <source>
        <dbReference type="Proteomes" id="UP000054477"/>
    </source>
</evidence>
<dbReference type="HOGENOM" id="CLU_2758138_0_0_1"/>
<sequence length="70" mass="8094">MMKKFLTIINLLITTATAVSVSPKPRITPPEFRCYDLCYYYPMVPDCNYISHEVETSPGCWRCCLNDDQP</sequence>
<keyword evidence="3" id="KW-1185">Reference proteome</keyword>
<reference evidence="3" key="2">
    <citation type="submission" date="2015-01" db="EMBL/GenBank/DDBJ databases">
        <title>Evolutionary Origins and Diversification of the Mycorrhizal Mutualists.</title>
        <authorList>
            <consortium name="DOE Joint Genome Institute"/>
            <consortium name="Mycorrhizal Genomics Consortium"/>
            <person name="Kohler A."/>
            <person name="Kuo A."/>
            <person name="Nagy L.G."/>
            <person name="Floudas D."/>
            <person name="Copeland A."/>
            <person name="Barry K.W."/>
            <person name="Cichocki N."/>
            <person name="Veneault-Fourrey C."/>
            <person name="LaButti K."/>
            <person name="Lindquist E.A."/>
            <person name="Lipzen A."/>
            <person name="Lundell T."/>
            <person name="Morin E."/>
            <person name="Murat C."/>
            <person name="Riley R."/>
            <person name="Ohm R."/>
            <person name="Sun H."/>
            <person name="Tunlid A."/>
            <person name="Henrissat B."/>
            <person name="Grigoriev I.V."/>
            <person name="Hibbett D.S."/>
            <person name="Martin F."/>
        </authorList>
    </citation>
    <scope>NUCLEOTIDE SEQUENCE [LARGE SCALE GENOMIC DNA]</scope>
    <source>
        <strain evidence="3">LaAM-08-1</strain>
    </source>
</reference>
<accession>A0A0C9WMH0</accession>
<dbReference type="AlphaFoldDB" id="A0A0C9WMH0"/>
<gene>
    <name evidence="2" type="ORF">K443DRAFT_680963</name>
</gene>
<protein>
    <submittedName>
        <fullName evidence="2">Uncharacterized protein</fullName>
    </submittedName>
</protein>
<evidence type="ECO:0000313" key="2">
    <source>
        <dbReference type="EMBL" id="KIJ98169.1"/>
    </source>
</evidence>
<keyword evidence="1" id="KW-0732">Signal</keyword>
<feature type="chain" id="PRO_5002216148" evidence="1">
    <location>
        <begin position="19"/>
        <end position="70"/>
    </location>
</feature>
<feature type="signal peptide" evidence="1">
    <location>
        <begin position="1"/>
        <end position="18"/>
    </location>
</feature>
<dbReference type="Proteomes" id="UP000054477">
    <property type="component" value="Unassembled WGS sequence"/>
</dbReference>
<organism evidence="2 3">
    <name type="scientific">Laccaria amethystina LaAM-08-1</name>
    <dbReference type="NCBI Taxonomy" id="1095629"/>
    <lineage>
        <taxon>Eukaryota</taxon>
        <taxon>Fungi</taxon>
        <taxon>Dikarya</taxon>
        <taxon>Basidiomycota</taxon>
        <taxon>Agaricomycotina</taxon>
        <taxon>Agaricomycetes</taxon>
        <taxon>Agaricomycetidae</taxon>
        <taxon>Agaricales</taxon>
        <taxon>Agaricineae</taxon>
        <taxon>Hydnangiaceae</taxon>
        <taxon>Laccaria</taxon>
    </lineage>
</organism>
<reference evidence="2 3" key="1">
    <citation type="submission" date="2014-04" db="EMBL/GenBank/DDBJ databases">
        <authorList>
            <consortium name="DOE Joint Genome Institute"/>
            <person name="Kuo A."/>
            <person name="Kohler A."/>
            <person name="Nagy L.G."/>
            <person name="Floudas D."/>
            <person name="Copeland A."/>
            <person name="Barry K.W."/>
            <person name="Cichocki N."/>
            <person name="Veneault-Fourrey C."/>
            <person name="LaButti K."/>
            <person name="Lindquist E.A."/>
            <person name="Lipzen A."/>
            <person name="Lundell T."/>
            <person name="Morin E."/>
            <person name="Murat C."/>
            <person name="Sun H."/>
            <person name="Tunlid A."/>
            <person name="Henrissat B."/>
            <person name="Grigoriev I.V."/>
            <person name="Hibbett D.S."/>
            <person name="Martin F."/>
            <person name="Nordberg H.P."/>
            <person name="Cantor M.N."/>
            <person name="Hua S.X."/>
        </authorList>
    </citation>
    <scope>NUCLEOTIDE SEQUENCE [LARGE SCALE GENOMIC DNA]</scope>
    <source>
        <strain evidence="2 3">LaAM-08-1</strain>
    </source>
</reference>
<evidence type="ECO:0000256" key="1">
    <source>
        <dbReference type="SAM" id="SignalP"/>
    </source>
</evidence>
<proteinExistence type="predicted"/>
<name>A0A0C9WMH0_9AGAR</name>